<reference evidence="2" key="1">
    <citation type="submission" date="2014-09" db="EMBL/GenBank/DDBJ databases">
        <authorList>
            <person name="Magalhaes I.L.F."/>
            <person name="Oliveira U."/>
            <person name="Santos F.R."/>
            <person name="Vidigal T.H.D.A."/>
            <person name="Brescovit A.D."/>
            <person name="Santos A.J."/>
        </authorList>
    </citation>
    <scope>NUCLEOTIDE SEQUENCE</scope>
    <source>
        <tissue evidence="2">Shoot tissue taken approximately 20 cm above the soil surface</tissue>
    </source>
</reference>
<name>A0A0A8YVP4_ARUDO</name>
<feature type="compositionally biased region" description="Basic and acidic residues" evidence="1">
    <location>
        <begin position="152"/>
        <end position="167"/>
    </location>
</feature>
<dbReference type="AlphaFoldDB" id="A0A0A8YVP4"/>
<sequence length="167" mass="18782">MHGVRDRGCCWFNSEQLVPLVHDVPRVQRREARLLLLLLMLMERRRLLAGRQQRVPVRAGVGAVRGQQHGRVERRRHRMQDAGGVGRVGLEAGDLLHHDPEVGGVGADVRGGRALRRPRPPLPRARAGRGQHQLLMVLVPRPTAWRGAPRRRVGDEHGLAGDVRRRS</sequence>
<proteinExistence type="predicted"/>
<evidence type="ECO:0000256" key="1">
    <source>
        <dbReference type="SAM" id="MobiDB-lite"/>
    </source>
</evidence>
<accession>A0A0A8YVP4</accession>
<feature type="region of interest" description="Disordered" evidence="1">
    <location>
        <begin position="148"/>
        <end position="167"/>
    </location>
</feature>
<protein>
    <submittedName>
        <fullName evidence="2">Uncharacterized protein</fullName>
    </submittedName>
</protein>
<reference evidence="2" key="2">
    <citation type="journal article" date="2015" name="Data Brief">
        <title>Shoot transcriptome of the giant reed, Arundo donax.</title>
        <authorList>
            <person name="Barrero R.A."/>
            <person name="Guerrero F.D."/>
            <person name="Moolhuijzen P."/>
            <person name="Goolsby J.A."/>
            <person name="Tidwell J."/>
            <person name="Bellgard S.E."/>
            <person name="Bellgard M.I."/>
        </authorList>
    </citation>
    <scope>NUCLEOTIDE SEQUENCE</scope>
    <source>
        <tissue evidence="2">Shoot tissue taken approximately 20 cm above the soil surface</tissue>
    </source>
</reference>
<dbReference type="EMBL" id="GBRH01269330">
    <property type="protein sequence ID" value="JAD28565.1"/>
    <property type="molecule type" value="Transcribed_RNA"/>
</dbReference>
<organism evidence="2">
    <name type="scientific">Arundo donax</name>
    <name type="common">Giant reed</name>
    <name type="synonym">Donax arundinaceus</name>
    <dbReference type="NCBI Taxonomy" id="35708"/>
    <lineage>
        <taxon>Eukaryota</taxon>
        <taxon>Viridiplantae</taxon>
        <taxon>Streptophyta</taxon>
        <taxon>Embryophyta</taxon>
        <taxon>Tracheophyta</taxon>
        <taxon>Spermatophyta</taxon>
        <taxon>Magnoliopsida</taxon>
        <taxon>Liliopsida</taxon>
        <taxon>Poales</taxon>
        <taxon>Poaceae</taxon>
        <taxon>PACMAD clade</taxon>
        <taxon>Arundinoideae</taxon>
        <taxon>Arundineae</taxon>
        <taxon>Arundo</taxon>
    </lineage>
</organism>
<feature type="region of interest" description="Disordered" evidence="1">
    <location>
        <begin position="101"/>
        <end position="128"/>
    </location>
</feature>
<evidence type="ECO:0000313" key="2">
    <source>
        <dbReference type="EMBL" id="JAD28565.1"/>
    </source>
</evidence>